<comment type="pathway">
    <text evidence="6">Protein modification; protein glycosylation.</text>
</comment>
<comment type="catalytic activity">
    <reaction evidence="6">
        <text>a di-trans,poly-cis-dolichyl diphosphate + H2O = a di-trans,poly-cis-dolichyl phosphate + phosphate + H(+)</text>
        <dbReference type="Rhea" id="RHEA:14385"/>
        <dbReference type="Rhea" id="RHEA-COMP:19498"/>
        <dbReference type="Rhea" id="RHEA-COMP:19506"/>
        <dbReference type="ChEBI" id="CHEBI:15377"/>
        <dbReference type="ChEBI" id="CHEBI:15378"/>
        <dbReference type="ChEBI" id="CHEBI:43474"/>
        <dbReference type="ChEBI" id="CHEBI:57497"/>
        <dbReference type="ChEBI" id="CHEBI:57683"/>
        <dbReference type="EC" id="3.6.1.43"/>
    </reaction>
</comment>
<feature type="transmembrane region" description="Helical" evidence="6">
    <location>
        <begin position="119"/>
        <end position="141"/>
    </location>
</feature>
<comment type="function">
    <text evidence="6">Required for efficient N-glycosylation. Necessary for maintaining optimal levels of dolichol-linked oligosaccharides. Hydrolyzes dolichyl pyrophosphate at a very high rate and dolichyl monophosphate at a much lower rate. Does not act on phosphatidate.</text>
</comment>
<dbReference type="EMBL" id="JAKCXM010000323">
    <property type="protein sequence ID" value="KAJ0395847.1"/>
    <property type="molecule type" value="Genomic_DNA"/>
</dbReference>
<keyword evidence="9" id="KW-1185">Reference proteome</keyword>
<keyword evidence="5 6" id="KW-0472">Membrane</keyword>
<accession>A0AAD5LD86</accession>
<dbReference type="AlphaFoldDB" id="A0AAD5LD86"/>
<evidence type="ECO:0000256" key="6">
    <source>
        <dbReference type="RuleBase" id="RU367078"/>
    </source>
</evidence>
<comment type="similarity">
    <text evidence="6">Belongs to the dolichyldiphosphatase family.</text>
</comment>
<dbReference type="PANTHER" id="PTHR11247:SF1">
    <property type="entry name" value="DOLICHYLDIPHOSPHATASE 1"/>
    <property type="match status" value="1"/>
</dbReference>
<dbReference type="GO" id="GO:0008610">
    <property type="term" value="P:lipid biosynthetic process"/>
    <property type="evidence" value="ECO:0007669"/>
    <property type="project" value="TreeGrafter"/>
</dbReference>
<name>A0AAD5LD86_PYTIN</name>
<organism evidence="8 9">
    <name type="scientific">Pythium insidiosum</name>
    <name type="common">Pythiosis disease agent</name>
    <dbReference type="NCBI Taxonomy" id="114742"/>
    <lineage>
        <taxon>Eukaryota</taxon>
        <taxon>Sar</taxon>
        <taxon>Stramenopiles</taxon>
        <taxon>Oomycota</taxon>
        <taxon>Peronosporomycetes</taxon>
        <taxon>Pythiales</taxon>
        <taxon>Pythiaceae</taxon>
        <taxon>Pythium</taxon>
    </lineage>
</organism>
<dbReference type="CDD" id="cd03382">
    <property type="entry name" value="PAP2_dolichyldiphosphatase"/>
    <property type="match status" value="1"/>
</dbReference>
<evidence type="ECO:0000259" key="7">
    <source>
        <dbReference type="SMART" id="SM00014"/>
    </source>
</evidence>
<dbReference type="GO" id="GO:0047874">
    <property type="term" value="F:dolichyldiphosphatase activity"/>
    <property type="evidence" value="ECO:0007669"/>
    <property type="project" value="UniProtKB-UniRule"/>
</dbReference>
<reference evidence="8" key="1">
    <citation type="submission" date="2021-12" db="EMBL/GenBank/DDBJ databases">
        <title>Prjna785345.</title>
        <authorList>
            <person name="Rujirawat T."/>
            <person name="Krajaejun T."/>
        </authorList>
    </citation>
    <scope>NUCLEOTIDE SEQUENCE</scope>
    <source>
        <strain evidence="8">Pi057C3</strain>
    </source>
</reference>
<keyword evidence="2 6" id="KW-0812">Transmembrane</keyword>
<evidence type="ECO:0000256" key="4">
    <source>
        <dbReference type="ARBA" id="ARBA00022989"/>
    </source>
</evidence>
<comment type="subcellular location">
    <subcellularLocation>
        <location evidence="6">Endoplasmic reticulum membrane</location>
        <topology evidence="6">Multi-pass membrane protein</topology>
    </subcellularLocation>
    <subcellularLocation>
        <location evidence="1">Membrane</location>
        <topology evidence="1">Multi-pass membrane protein</topology>
    </subcellularLocation>
</comment>
<feature type="domain" description="Phosphatidic acid phosphatase type 2/haloperoxidase" evidence="7">
    <location>
        <begin position="51"/>
        <end position="162"/>
    </location>
</feature>
<keyword evidence="4 6" id="KW-1133">Transmembrane helix</keyword>
<evidence type="ECO:0000313" key="9">
    <source>
        <dbReference type="Proteomes" id="UP001209570"/>
    </source>
</evidence>
<comment type="caution">
    <text evidence="8">The sequence shown here is derived from an EMBL/GenBank/DDBJ whole genome shotgun (WGS) entry which is preliminary data.</text>
</comment>
<dbReference type="Pfam" id="PF01569">
    <property type="entry name" value="PAP2"/>
    <property type="match status" value="1"/>
</dbReference>
<evidence type="ECO:0000313" key="8">
    <source>
        <dbReference type="EMBL" id="KAJ0395847.1"/>
    </source>
</evidence>
<dbReference type="SMART" id="SM00014">
    <property type="entry name" value="acidPPc"/>
    <property type="match status" value="1"/>
</dbReference>
<dbReference type="GO" id="GO:0006487">
    <property type="term" value="P:protein N-linked glycosylation"/>
    <property type="evidence" value="ECO:0007669"/>
    <property type="project" value="UniProtKB-UniRule"/>
</dbReference>
<dbReference type="GO" id="GO:0005789">
    <property type="term" value="C:endoplasmic reticulum membrane"/>
    <property type="evidence" value="ECO:0007669"/>
    <property type="project" value="UniProtKB-SubCell"/>
</dbReference>
<evidence type="ECO:0000256" key="3">
    <source>
        <dbReference type="ARBA" id="ARBA00022801"/>
    </source>
</evidence>
<dbReference type="EC" id="3.6.1.43" evidence="6"/>
<evidence type="ECO:0000256" key="1">
    <source>
        <dbReference type="ARBA" id="ARBA00004141"/>
    </source>
</evidence>
<keyword evidence="3 6" id="KW-0378">Hydrolase</keyword>
<dbReference type="Gene3D" id="1.20.144.10">
    <property type="entry name" value="Phosphatidic acid phosphatase type 2/haloperoxidase"/>
    <property type="match status" value="1"/>
</dbReference>
<feature type="transmembrane region" description="Helical" evidence="6">
    <location>
        <begin position="21"/>
        <end position="45"/>
    </location>
</feature>
<evidence type="ECO:0000256" key="2">
    <source>
        <dbReference type="ARBA" id="ARBA00022692"/>
    </source>
</evidence>
<dbReference type="InterPro" id="IPR036938">
    <property type="entry name" value="PAP2/HPO_sf"/>
</dbReference>
<feature type="transmembrane region" description="Helical" evidence="6">
    <location>
        <begin position="90"/>
        <end position="107"/>
    </location>
</feature>
<keyword evidence="6" id="KW-0256">Endoplasmic reticulum</keyword>
<sequence length="210" mass="23233">MKSTVQPFELTWVEYDAQDPLGAVLALVTLSPVFIMVMYATLVVFQRDLDAMALLVGQLLNEVLNQILKRTIKQSRPHGARMSGAGMPSAHAQFLGFFAAYVVAYTLQRMDHRRRAEKTLTIAGAILLALLVCVSRVRLGYHTTEQVIAGAIVGLISGWLWHLLVATVSPGLFPRIAGSALGKMFYIRDISHIPDLIVFQHELCSHPKQP</sequence>
<proteinExistence type="inferred from homology"/>
<protein>
    <recommendedName>
        <fullName evidence="6">Dolichyldiphosphatase</fullName>
        <ecNumber evidence="6">3.6.1.43</ecNumber>
    </recommendedName>
</protein>
<dbReference type="Proteomes" id="UP001209570">
    <property type="component" value="Unassembled WGS sequence"/>
</dbReference>
<dbReference type="PANTHER" id="PTHR11247">
    <property type="entry name" value="PALMITOYL-PROTEIN THIOESTERASE/DOLICHYLDIPHOSPHATASE 1"/>
    <property type="match status" value="1"/>
</dbReference>
<gene>
    <name evidence="8" type="ORF">P43SY_002264</name>
</gene>
<dbReference type="InterPro" id="IPR000326">
    <property type="entry name" value="PAP2/HPO"/>
</dbReference>
<evidence type="ECO:0000256" key="5">
    <source>
        <dbReference type="ARBA" id="ARBA00023136"/>
    </source>
</evidence>
<dbReference type="InterPro" id="IPR039667">
    <property type="entry name" value="Dolichyldiphosphatase_PAP2"/>
</dbReference>
<feature type="transmembrane region" description="Helical" evidence="6">
    <location>
        <begin position="147"/>
        <end position="173"/>
    </location>
</feature>
<dbReference type="SUPFAM" id="SSF48317">
    <property type="entry name" value="Acid phosphatase/Vanadium-dependent haloperoxidase"/>
    <property type="match status" value="1"/>
</dbReference>